<dbReference type="PROSITE" id="PS50156">
    <property type="entry name" value="SSD"/>
    <property type="match status" value="1"/>
</dbReference>
<keyword evidence="10" id="KW-1185">Reference proteome</keyword>
<evidence type="ECO:0000256" key="3">
    <source>
        <dbReference type="ARBA" id="ARBA00022475"/>
    </source>
</evidence>
<dbReference type="InterPro" id="IPR004869">
    <property type="entry name" value="MMPL_dom"/>
</dbReference>
<dbReference type="RefSeq" id="WP_076111348.1">
    <property type="nucleotide sequence ID" value="NZ_MPTB01000018.1"/>
</dbReference>
<evidence type="ECO:0000256" key="4">
    <source>
        <dbReference type="ARBA" id="ARBA00022692"/>
    </source>
</evidence>
<name>A0ABX3H948_PAEBO</name>
<dbReference type="Pfam" id="PF03176">
    <property type="entry name" value="MMPL"/>
    <property type="match status" value="2"/>
</dbReference>
<evidence type="ECO:0000256" key="1">
    <source>
        <dbReference type="ARBA" id="ARBA00004651"/>
    </source>
</evidence>
<keyword evidence="5 7" id="KW-1133">Transmembrane helix</keyword>
<feature type="transmembrane region" description="Helical" evidence="7">
    <location>
        <begin position="974"/>
        <end position="993"/>
    </location>
</feature>
<keyword evidence="4 7" id="KW-0812">Transmembrane</keyword>
<feature type="transmembrane region" description="Helical" evidence="7">
    <location>
        <begin position="183"/>
        <end position="200"/>
    </location>
</feature>
<evidence type="ECO:0000259" key="8">
    <source>
        <dbReference type="PROSITE" id="PS50156"/>
    </source>
</evidence>
<organism evidence="9 10">
    <name type="scientific">Paenibacillus borealis</name>
    <dbReference type="NCBI Taxonomy" id="160799"/>
    <lineage>
        <taxon>Bacteria</taxon>
        <taxon>Bacillati</taxon>
        <taxon>Bacillota</taxon>
        <taxon>Bacilli</taxon>
        <taxon>Bacillales</taxon>
        <taxon>Paenibacillaceae</taxon>
        <taxon>Paenibacillus</taxon>
    </lineage>
</organism>
<comment type="subcellular location">
    <subcellularLocation>
        <location evidence="1">Cell membrane</location>
        <topology evidence="1">Multi-pass membrane protein</topology>
    </subcellularLocation>
</comment>
<feature type="transmembrane region" description="Helical" evidence="7">
    <location>
        <begin position="237"/>
        <end position="259"/>
    </location>
</feature>
<feature type="transmembrane region" description="Helical" evidence="7">
    <location>
        <begin position="207"/>
        <end position="225"/>
    </location>
</feature>
<feature type="transmembrane region" description="Helical" evidence="7">
    <location>
        <begin position="280"/>
        <end position="298"/>
    </location>
</feature>
<evidence type="ECO:0000256" key="5">
    <source>
        <dbReference type="ARBA" id="ARBA00022989"/>
    </source>
</evidence>
<dbReference type="InterPro" id="IPR000731">
    <property type="entry name" value="SSD"/>
</dbReference>
<evidence type="ECO:0000256" key="7">
    <source>
        <dbReference type="SAM" id="Phobius"/>
    </source>
</evidence>
<dbReference type="Gene3D" id="1.20.1640.10">
    <property type="entry name" value="Multidrug efflux transporter AcrB transmembrane domain"/>
    <property type="match status" value="2"/>
</dbReference>
<reference evidence="9 10" key="1">
    <citation type="submission" date="2016-10" db="EMBL/GenBank/DDBJ databases">
        <title>Paenibacillus species isolates.</title>
        <authorList>
            <person name="Beno S.M."/>
        </authorList>
    </citation>
    <scope>NUCLEOTIDE SEQUENCE [LARGE SCALE GENOMIC DNA]</scope>
    <source>
        <strain evidence="9 10">FSL H7-0744</strain>
    </source>
</reference>
<comment type="caution">
    <text evidence="9">The sequence shown here is derived from an EMBL/GenBank/DDBJ whole genome shotgun (WGS) entry which is preliminary data.</text>
</comment>
<protein>
    <recommendedName>
        <fullName evidence="8">SSD domain-containing protein</fullName>
    </recommendedName>
</protein>
<feature type="domain" description="SSD" evidence="8">
    <location>
        <begin position="901"/>
        <end position="1028"/>
    </location>
</feature>
<dbReference type="PANTHER" id="PTHR33406">
    <property type="entry name" value="MEMBRANE PROTEIN MJ1562-RELATED"/>
    <property type="match status" value="1"/>
</dbReference>
<gene>
    <name evidence="9" type="ORF">BSK56_15430</name>
</gene>
<feature type="transmembrane region" description="Helical" evidence="7">
    <location>
        <begin position="934"/>
        <end position="953"/>
    </location>
</feature>
<dbReference type="Proteomes" id="UP000187412">
    <property type="component" value="Unassembled WGS sequence"/>
</dbReference>
<keyword evidence="3" id="KW-1003">Cell membrane</keyword>
<dbReference type="PANTHER" id="PTHR33406:SF6">
    <property type="entry name" value="MEMBRANE PROTEIN YDGH-RELATED"/>
    <property type="match status" value="1"/>
</dbReference>
<feature type="transmembrane region" description="Helical" evidence="7">
    <location>
        <begin position="898"/>
        <end position="922"/>
    </location>
</feature>
<evidence type="ECO:0000256" key="6">
    <source>
        <dbReference type="ARBA" id="ARBA00023136"/>
    </source>
</evidence>
<evidence type="ECO:0000313" key="9">
    <source>
        <dbReference type="EMBL" id="OMD46882.1"/>
    </source>
</evidence>
<evidence type="ECO:0000313" key="10">
    <source>
        <dbReference type="Proteomes" id="UP000187412"/>
    </source>
</evidence>
<dbReference type="EMBL" id="MPTB01000018">
    <property type="protein sequence ID" value="OMD46882.1"/>
    <property type="molecule type" value="Genomic_DNA"/>
</dbReference>
<feature type="transmembrane region" description="Helical" evidence="7">
    <location>
        <begin position="872"/>
        <end position="891"/>
    </location>
</feature>
<accession>A0ABX3H948</accession>
<feature type="transmembrane region" description="Helical" evidence="7">
    <location>
        <begin position="310"/>
        <end position="335"/>
    </location>
</feature>
<evidence type="ECO:0000256" key="2">
    <source>
        <dbReference type="ARBA" id="ARBA00010157"/>
    </source>
</evidence>
<feature type="transmembrane region" description="Helical" evidence="7">
    <location>
        <begin position="999"/>
        <end position="1023"/>
    </location>
</feature>
<dbReference type="Gene3D" id="1.10.287.950">
    <property type="entry name" value="Methyl-accepting chemotaxis protein"/>
    <property type="match status" value="1"/>
</dbReference>
<dbReference type="SUPFAM" id="SSF82866">
    <property type="entry name" value="Multidrug efflux transporter AcrB transmembrane domain"/>
    <property type="match status" value="2"/>
</dbReference>
<proteinExistence type="inferred from homology"/>
<feature type="transmembrane region" description="Helical" evidence="7">
    <location>
        <begin position="366"/>
        <end position="385"/>
    </location>
</feature>
<sequence length="1052" mass="111498">MKTILKARWAVITVWLAVAVVLFLTAPAMSDLVREKGQIAVPDGYTSSRAAEIMREVADAKGGETLHQVALVFNKPGGLSAEDTESIKQGVEQLAASKESLKLDSITDPFSQTELKDTLIAKDGKTIMVALSVKGGEEVVKELPAKVAALLSDVTAGHYLTSEGLITEDTIVSSEEGLKKSEYITVVFILLILFVVFRSFVAPFVPLLTVGLSYIVSQSVVAFLVDRFDFPLSTFTQIFMVAVLFGIGTDYCILLISRFKEELATSEDTKSAIITTYRKAGGTVFYSGLAVFVGFLAIGLSKFMLYRSAVAVAVGIAVMMLALVTVVPFFMAVLGKRMFWPSRGKLEHSESRIWGAAGSFSLKRPWAALLIVAAVVVPFLVTYGGKLSFNSMDEIGSNYASVKGFNIISESFGPGESMPGKIIIKNDDRMDTPEYMGLAEKISRELEKVDGVKAVRSMSRPTGEQINDFLIPTQVATLSEGLDQSNEGLTKIQTGLAQASKQLSDNEPKLNEAVSGSAKLTEGTAELKQGIAALGDGLSRIENGIKSGSAGAGEIKAGLAQAAASAEQLADANAALLAGYKQIGTGLTALDGGVAGLQTQLQGVAAALTGLDTSFKGLEASHPDLLQDVDYQTIKGTVTQTGTGTAQLAAGLGQISGQLKAAAAGLNKANTGYAKAVAGQTALAQGLGKLVAGIGQLQTGLNQAAAGQGQIVDRIPSITNGLDQLQGGQQQLADGFGQLTGQIGQLTDGLNDSADGLKQITGGLNSAQAYLGQIQEAKDDELSGFFVPSEALEAEGIQQIFDTYLAGDGKVMTLDVVFAENPYSSEAIDSIGDIQAAVDRAVKGTKLENAETAISGVTSTHSDLQKISNEDYSRTVILMLGGIFIILVLLLRSIIMPIYLIVSLVITYFTALGITEAIFVNLLNYSGITWTTPFFSFVMLIALGVDYSIFLMARFNENKTWDVREAILHAMRNMGTVILSAVVILGGTFASMYPSGVLSMMQIATVVLAGLALYALVFLPFFVPVMVRMFGRANWWPFSSASAEDQPKTLDL</sequence>
<dbReference type="InterPro" id="IPR050545">
    <property type="entry name" value="Mycobact_MmpL"/>
</dbReference>
<comment type="similarity">
    <text evidence="2">Belongs to the resistance-nodulation-cell division (RND) (TC 2.A.6) family. MmpL subfamily.</text>
</comment>
<keyword evidence="6 7" id="KW-0472">Membrane</keyword>